<name>A0AAW0SEX6_SCYPA</name>
<evidence type="ECO:0000313" key="2">
    <source>
        <dbReference type="Proteomes" id="UP001487740"/>
    </source>
</evidence>
<keyword evidence="2" id="KW-1185">Reference proteome</keyword>
<organism evidence="1 2">
    <name type="scientific">Scylla paramamosain</name>
    <name type="common">Mud crab</name>
    <dbReference type="NCBI Taxonomy" id="85552"/>
    <lineage>
        <taxon>Eukaryota</taxon>
        <taxon>Metazoa</taxon>
        <taxon>Ecdysozoa</taxon>
        <taxon>Arthropoda</taxon>
        <taxon>Crustacea</taxon>
        <taxon>Multicrustacea</taxon>
        <taxon>Malacostraca</taxon>
        <taxon>Eumalacostraca</taxon>
        <taxon>Eucarida</taxon>
        <taxon>Decapoda</taxon>
        <taxon>Pleocyemata</taxon>
        <taxon>Brachyura</taxon>
        <taxon>Eubrachyura</taxon>
        <taxon>Portunoidea</taxon>
        <taxon>Portunidae</taxon>
        <taxon>Portuninae</taxon>
        <taxon>Scylla</taxon>
    </lineage>
</organism>
<evidence type="ECO:0000313" key="1">
    <source>
        <dbReference type="EMBL" id="KAK8373397.1"/>
    </source>
</evidence>
<comment type="caution">
    <text evidence="1">The sequence shown here is derived from an EMBL/GenBank/DDBJ whole genome shotgun (WGS) entry which is preliminary data.</text>
</comment>
<protein>
    <submittedName>
        <fullName evidence="1">Uncharacterized protein</fullName>
    </submittedName>
</protein>
<dbReference type="AlphaFoldDB" id="A0AAW0SEX6"/>
<sequence>MTHLLLGQLADWSQTPWCNRRLPHPLPPALPHPDTMARQRHHSTCYMMLADALLTWQRQEAEGRSKSRMVKKGVMAEVVAVEGVRAGYLGRV</sequence>
<gene>
    <name evidence="1" type="ORF">O3P69_009692</name>
</gene>
<accession>A0AAW0SEX6</accession>
<reference evidence="1 2" key="1">
    <citation type="submission" date="2023-03" db="EMBL/GenBank/DDBJ databases">
        <title>High-quality genome of Scylla paramamosain provides insights in environmental adaptation.</title>
        <authorList>
            <person name="Zhang L."/>
        </authorList>
    </citation>
    <scope>NUCLEOTIDE SEQUENCE [LARGE SCALE GENOMIC DNA]</scope>
    <source>
        <strain evidence="1">LZ_2023a</strain>
        <tissue evidence="1">Muscle</tissue>
    </source>
</reference>
<proteinExistence type="predicted"/>
<dbReference type="Proteomes" id="UP001487740">
    <property type="component" value="Unassembled WGS sequence"/>
</dbReference>
<dbReference type="EMBL" id="JARAKH010001176">
    <property type="protein sequence ID" value="KAK8373397.1"/>
    <property type="molecule type" value="Genomic_DNA"/>
</dbReference>